<comment type="subcellular location">
    <subcellularLocation>
        <location evidence="1">Cytoplasm</location>
    </subcellularLocation>
</comment>
<dbReference type="Proteomes" id="UP000240535">
    <property type="component" value="Unassembled WGS sequence"/>
</dbReference>
<protein>
    <recommendedName>
        <fullName evidence="1">Chaperone NapD</fullName>
    </recommendedName>
    <alternativeName>
        <fullName evidence="1">NapA signal peptide-binding chaperone NapD</fullName>
    </alternativeName>
</protein>
<accession>A0A2P8R0P6</accession>
<dbReference type="OrthoDB" id="5362399at2"/>
<comment type="function">
    <text evidence="1">Chaperone for NapA, the catalytic subunit of the periplasmic nitrate reductase. It binds directly and specifically to the twin-arginine signal peptide of NapA, preventing premature interaction with the Tat translocase and premature export.</text>
</comment>
<dbReference type="HAMAP" id="MF_02200">
    <property type="entry name" value="NapD"/>
    <property type="match status" value="1"/>
</dbReference>
<dbReference type="GO" id="GO:0005737">
    <property type="term" value="C:cytoplasm"/>
    <property type="evidence" value="ECO:0007669"/>
    <property type="project" value="UniProtKB-SubCell"/>
</dbReference>
<comment type="subunit">
    <text evidence="1">Interacts with the cytoplasmic NapA precursor.</text>
</comment>
<dbReference type="GO" id="GO:0051224">
    <property type="term" value="P:negative regulation of protein transport"/>
    <property type="evidence" value="ECO:0007669"/>
    <property type="project" value="UniProtKB-UniRule"/>
</dbReference>
<evidence type="ECO:0000256" key="1">
    <source>
        <dbReference type="HAMAP-Rule" id="MF_02200"/>
    </source>
</evidence>
<evidence type="ECO:0000313" key="2">
    <source>
        <dbReference type="EMBL" id="PSM52060.1"/>
    </source>
</evidence>
<gene>
    <name evidence="1" type="primary">napD</name>
    <name evidence="2" type="ORF">CQ405_05740</name>
</gene>
<organism evidence="2 3">
    <name type="scientific">Campylobacter blaseri</name>
    <dbReference type="NCBI Taxonomy" id="2042961"/>
    <lineage>
        <taxon>Bacteria</taxon>
        <taxon>Pseudomonadati</taxon>
        <taxon>Campylobacterota</taxon>
        <taxon>Epsilonproteobacteria</taxon>
        <taxon>Campylobacterales</taxon>
        <taxon>Campylobacteraceae</taxon>
        <taxon>Campylobacter</taxon>
    </lineage>
</organism>
<proteinExistence type="inferred from homology"/>
<dbReference type="InterPro" id="IPR005623">
    <property type="entry name" value="Chaperone_NapD_NO3_reduct"/>
</dbReference>
<keyword evidence="3" id="KW-1185">Reference proteome</keyword>
<dbReference type="Gene3D" id="3.30.70.920">
    <property type="match status" value="1"/>
</dbReference>
<comment type="similarity">
    <text evidence="1">Belongs to the NapD family.</text>
</comment>
<reference evidence="3" key="1">
    <citation type="submission" date="2017-10" db="EMBL/GenBank/DDBJ databases">
        <title>Campylobacter species from seals.</title>
        <authorList>
            <person name="Gilbert M.J."/>
            <person name="Zomer A.L."/>
            <person name="Timmerman A.J."/>
            <person name="Duim B."/>
            <person name="Wagenaar J.A."/>
        </authorList>
    </citation>
    <scope>NUCLEOTIDE SEQUENCE [LARGE SCALE GENOMIC DNA]</scope>
    <source>
        <strain evidence="3">17S00004-5</strain>
    </source>
</reference>
<name>A0A2P8R0P6_9BACT</name>
<evidence type="ECO:0000313" key="3">
    <source>
        <dbReference type="Proteomes" id="UP000240535"/>
    </source>
</evidence>
<comment type="caution">
    <text evidence="2">The sequence shown here is derived from an EMBL/GenBank/DDBJ whole genome shotgun (WGS) entry which is preliminary data.</text>
</comment>
<dbReference type="Pfam" id="PF03927">
    <property type="entry name" value="NapD"/>
    <property type="match status" value="1"/>
</dbReference>
<keyword evidence="1" id="KW-0143">Chaperone</keyword>
<sequence length="113" mass="12900">MTISSIVINLKKENFKDEVIKKVKTFKECEIVTSQDNKIVVIVSTKNTDEQISIFKQIQNINGVDDVAMIYSYDELDKDIKNLKNAPSVSKILDDDVDTKDVVYKGSIHYKVK</sequence>
<dbReference type="GO" id="GO:0005048">
    <property type="term" value="F:signal sequence binding"/>
    <property type="evidence" value="ECO:0007669"/>
    <property type="project" value="UniProtKB-UniRule"/>
</dbReference>
<dbReference type="AlphaFoldDB" id="A0A2P8R0P6"/>
<dbReference type="RefSeq" id="WP_106871595.1">
    <property type="nucleotide sequence ID" value="NZ_CP053841.1"/>
</dbReference>
<dbReference type="EMBL" id="PDHH01000004">
    <property type="protein sequence ID" value="PSM52060.1"/>
    <property type="molecule type" value="Genomic_DNA"/>
</dbReference>
<keyword evidence="1" id="KW-0963">Cytoplasm</keyword>